<dbReference type="SUPFAM" id="SSF88946">
    <property type="entry name" value="Sigma2 domain of RNA polymerase sigma factors"/>
    <property type="match status" value="1"/>
</dbReference>
<dbReference type="InterPro" id="IPR013249">
    <property type="entry name" value="RNA_pol_sigma70_r4_t2"/>
</dbReference>
<reference evidence="9" key="2">
    <citation type="submission" date="2008-04" db="EMBL/GenBank/DDBJ databases">
        <title>Draft genome sequence of Providencia stuartii(ATCC 25827).</title>
        <authorList>
            <person name="Sudarsanam P."/>
            <person name="Ley R."/>
            <person name="Guruge J."/>
            <person name="Turnbaugh P.J."/>
            <person name="Mahowald M."/>
            <person name="Liep D."/>
            <person name="Gordon J."/>
        </authorList>
    </citation>
    <scope>NUCLEOTIDE SEQUENCE [LARGE SCALE GENOMIC DNA]</scope>
    <source>
        <strain evidence="9">ATCC 25827</strain>
    </source>
</reference>
<dbReference type="GO" id="GO:0016987">
    <property type="term" value="F:sigma factor activity"/>
    <property type="evidence" value="ECO:0007669"/>
    <property type="project" value="UniProtKB-KW"/>
</dbReference>
<keyword evidence="3" id="KW-0731">Sigma factor</keyword>
<keyword evidence="2" id="KW-0805">Transcription regulation</keyword>
<feature type="domain" description="RNA polymerase sigma-70 region 2" evidence="6">
    <location>
        <begin position="19"/>
        <end position="84"/>
    </location>
</feature>
<dbReference type="NCBIfam" id="TIGR02937">
    <property type="entry name" value="sigma70-ECF"/>
    <property type="match status" value="1"/>
</dbReference>
<dbReference type="RefSeq" id="WP_004923195.1">
    <property type="nucleotide sequence ID" value="NZ_DS607668.1"/>
</dbReference>
<evidence type="ECO:0000259" key="6">
    <source>
        <dbReference type="Pfam" id="PF04542"/>
    </source>
</evidence>
<dbReference type="InterPro" id="IPR014284">
    <property type="entry name" value="RNA_pol_sigma-70_dom"/>
</dbReference>
<protein>
    <submittedName>
        <fullName evidence="8">Sigma-70 region 2</fullName>
    </submittedName>
</protein>
<dbReference type="InterPro" id="IPR013325">
    <property type="entry name" value="RNA_pol_sigma_r2"/>
</dbReference>
<accession>A0AA86Z443</accession>
<dbReference type="Pfam" id="PF04542">
    <property type="entry name" value="Sigma70_r2"/>
    <property type="match status" value="1"/>
</dbReference>
<dbReference type="GeneID" id="93518151"/>
<dbReference type="Proteomes" id="UP000004506">
    <property type="component" value="Unassembled WGS sequence"/>
</dbReference>
<dbReference type="InterPro" id="IPR039425">
    <property type="entry name" value="RNA_pol_sigma-70-like"/>
</dbReference>
<dbReference type="Gene3D" id="1.10.1740.10">
    <property type="match status" value="1"/>
</dbReference>
<evidence type="ECO:0000256" key="1">
    <source>
        <dbReference type="ARBA" id="ARBA00010641"/>
    </source>
</evidence>
<dbReference type="SUPFAM" id="SSF88659">
    <property type="entry name" value="Sigma3 and sigma4 domains of RNA polymerase sigma factors"/>
    <property type="match status" value="1"/>
</dbReference>
<reference evidence="8 9" key="3">
    <citation type="submission" date="2008-05" db="EMBL/GenBank/DDBJ databases">
        <authorList>
            <person name="Fulton L."/>
            <person name="Clifton S."/>
            <person name="Fulton B."/>
            <person name="Xu J."/>
            <person name="Minx P."/>
            <person name="Pepin K.H."/>
            <person name="Johnson M."/>
            <person name="Thiruvilangam P."/>
            <person name="Bhonagiri V."/>
            <person name="Nash W.E."/>
            <person name="Mardis E.R."/>
            <person name="Wilson R.K."/>
        </authorList>
    </citation>
    <scope>NUCLEOTIDE SEQUENCE [LARGE SCALE GENOMIC DNA]</scope>
    <source>
        <strain evidence="8 9">ATCC 25827</strain>
    </source>
</reference>
<dbReference type="InterPro" id="IPR007627">
    <property type="entry name" value="RNA_pol_sigma70_r2"/>
</dbReference>
<comment type="similarity">
    <text evidence="1">Belongs to the sigma-70 factor family. ECF subfamily.</text>
</comment>
<evidence type="ECO:0000256" key="3">
    <source>
        <dbReference type="ARBA" id="ARBA00023082"/>
    </source>
</evidence>
<evidence type="ECO:0000313" key="9">
    <source>
        <dbReference type="Proteomes" id="UP000004506"/>
    </source>
</evidence>
<evidence type="ECO:0000256" key="2">
    <source>
        <dbReference type="ARBA" id="ARBA00023015"/>
    </source>
</evidence>
<dbReference type="Pfam" id="PF08281">
    <property type="entry name" value="Sigma70_r4_2"/>
    <property type="match status" value="1"/>
</dbReference>
<dbReference type="InterPro" id="IPR036388">
    <property type="entry name" value="WH-like_DNA-bd_sf"/>
</dbReference>
<dbReference type="InterPro" id="IPR013324">
    <property type="entry name" value="RNA_pol_sigma_r3/r4-like"/>
</dbReference>
<feature type="domain" description="RNA polymerase sigma factor 70 region 4 type 2" evidence="7">
    <location>
        <begin position="113"/>
        <end position="163"/>
    </location>
</feature>
<evidence type="ECO:0000256" key="4">
    <source>
        <dbReference type="ARBA" id="ARBA00023125"/>
    </source>
</evidence>
<sequence length="176" mass="20771">MTTHTPSIENSDLAEESQLLQQHAPSLFRYILARTPDSDIANEILQDVFVHTIETYRCQTLQFPRAFMYTLAQRNIANFYRRQRIEAEYQRLLVEPEPEWNLETQLVVEEQLQLLSEQLAKLPENMEQAYLLAQFEGMTYQQIATQLKVSPNSIKYYLQVARKVLQKELTETYLTH</sequence>
<dbReference type="AlphaFoldDB" id="A0AA86Z443"/>
<evidence type="ECO:0000313" key="8">
    <source>
        <dbReference type="EMBL" id="EDU61929.1"/>
    </source>
</evidence>
<name>A0AA86Z443_PROST</name>
<organism evidence="8 9">
    <name type="scientific">Providencia stuartii ATCC 25827</name>
    <dbReference type="NCBI Taxonomy" id="471874"/>
    <lineage>
        <taxon>Bacteria</taxon>
        <taxon>Pseudomonadati</taxon>
        <taxon>Pseudomonadota</taxon>
        <taxon>Gammaproteobacteria</taxon>
        <taxon>Enterobacterales</taxon>
        <taxon>Morganellaceae</taxon>
        <taxon>Providencia</taxon>
    </lineage>
</organism>
<evidence type="ECO:0000256" key="5">
    <source>
        <dbReference type="ARBA" id="ARBA00023163"/>
    </source>
</evidence>
<reference evidence="9" key="1">
    <citation type="submission" date="2008-04" db="EMBL/GenBank/DDBJ databases">
        <title>Draft genome sequence of Providencia stuartii (ATCC 25827).</title>
        <authorList>
            <person name="Sudarsanam P."/>
            <person name="Ley R."/>
            <person name="Guruge J."/>
            <person name="Turnbaugh P.J."/>
            <person name="Mahowald M."/>
            <person name="Liep D."/>
            <person name="Gordon J."/>
        </authorList>
    </citation>
    <scope>NUCLEOTIDE SEQUENCE [LARGE SCALE GENOMIC DNA]</scope>
    <source>
        <strain evidence="9">ATCC 25827</strain>
    </source>
</reference>
<dbReference type="PANTHER" id="PTHR43133">
    <property type="entry name" value="RNA POLYMERASE ECF-TYPE SIGMA FACTO"/>
    <property type="match status" value="1"/>
</dbReference>
<evidence type="ECO:0000259" key="7">
    <source>
        <dbReference type="Pfam" id="PF08281"/>
    </source>
</evidence>
<keyword evidence="4" id="KW-0238">DNA-binding</keyword>
<proteinExistence type="inferred from homology"/>
<gene>
    <name evidence="8" type="ORF">PROSTU_00020</name>
</gene>
<dbReference type="PANTHER" id="PTHR43133:SF8">
    <property type="entry name" value="RNA POLYMERASE SIGMA FACTOR HI_1459-RELATED"/>
    <property type="match status" value="1"/>
</dbReference>
<keyword evidence="5" id="KW-0804">Transcription</keyword>
<dbReference type="EMBL" id="ABJD02000001">
    <property type="protein sequence ID" value="EDU61929.1"/>
    <property type="molecule type" value="Genomic_DNA"/>
</dbReference>
<dbReference type="Gene3D" id="1.10.10.10">
    <property type="entry name" value="Winged helix-like DNA-binding domain superfamily/Winged helix DNA-binding domain"/>
    <property type="match status" value="1"/>
</dbReference>
<comment type="caution">
    <text evidence="8">The sequence shown here is derived from an EMBL/GenBank/DDBJ whole genome shotgun (WGS) entry which is preliminary data.</text>
</comment>
<dbReference type="GO" id="GO:0006352">
    <property type="term" value="P:DNA-templated transcription initiation"/>
    <property type="evidence" value="ECO:0007669"/>
    <property type="project" value="InterPro"/>
</dbReference>
<dbReference type="GO" id="GO:0003677">
    <property type="term" value="F:DNA binding"/>
    <property type="evidence" value="ECO:0007669"/>
    <property type="project" value="UniProtKB-KW"/>
</dbReference>